<dbReference type="Gene3D" id="3.40.50.1820">
    <property type="entry name" value="alpha/beta hydrolase"/>
    <property type="match status" value="1"/>
</dbReference>
<protein>
    <submittedName>
        <fullName evidence="2">Alpha/beta family hydrolase</fullName>
    </submittedName>
</protein>
<comment type="caution">
    <text evidence="2">The sequence shown here is derived from an EMBL/GenBank/DDBJ whole genome shotgun (WGS) entry which is preliminary data.</text>
</comment>
<reference evidence="2 3" key="1">
    <citation type="submission" date="2024-09" db="EMBL/GenBank/DDBJ databases">
        <authorList>
            <person name="Sun Q."/>
            <person name="Mori K."/>
        </authorList>
    </citation>
    <scope>NUCLEOTIDE SEQUENCE [LARGE SCALE GENOMIC DNA]</scope>
    <source>
        <strain evidence="2 3">JCM 14321</strain>
    </source>
</reference>
<keyword evidence="3" id="KW-1185">Reference proteome</keyword>
<evidence type="ECO:0000313" key="3">
    <source>
        <dbReference type="Proteomes" id="UP001589667"/>
    </source>
</evidence>
<keyword evidence="2" id="KW-0378">Hydrolase</keyword>
<evidence type="ECO:0000313" key="2">
    <source>
        <dbReference type="EMBL" id="MFB9641265.1"/>
    </source>
</evidence>
<dbReference type="Proteomes" id="UP001589667">
    <property type="component" value="Unassembled WGS sequence"/>
</dbReference>
<feature type="domain" description="KANL3/Tex30 alpha/beta hydrolase-like" evidence="1">
    <location>
        <begin position="31"/>
        <end position="206"/>
    </location>
</feature>
<dbReference type="InterPro" id="IPR029058">
    <property type="entry name" value="AB_hydrolase_fold"/>
</dbReference>
<dbReference type="GO" id="GO:0016787">
    <property type="term" value="F:hydrolase activity"/>
    <property type="evidence" value="ECO:0007669"/>
    <property type="project" value="UniProtKB-KW"/>
</dbReference>
<dbReference type="PANTHER" id="PTHR13136">
    <property type="entry name" value="TESTIS DEVELOPMENT PROTEIN PRTD"/>
    <property type="match status" value="1"/>
</dbReference>
<dbReference type="InterPro" id="IPR046879">
    <property type="entry name" value="KANL3/Tex30_Abhydrolase"/>
</dbReference>
<dbReference type="Pfam" id="PF20408">
    <property type="entry name" value="Abhydrolase_11"/>
    <property type="match status" value="1"/>
</dbReference>
<dbReference type="RefSeq" id="WP_157423364.1">
    <property type="nucleotide sequence ID" value="NZ_BAAANI010000006.1"/>
</dbReference>
<evidence type="ECO:0000259" key="1">
    <source>
        <dbReference type="Pfam" id="PF20408"/>
    </source>
</evidence>
<proteinExistence type="predicted"/>
<dbReference type="EMBL" id="JBHMBL010000001">
    <property type="protein sequence ID" value="MFB9641265.1"/>
    <property type="molecule type" value="Genomic_DNA"/>
</dbReference>
<gene>
    <name evidence="2" type="ORF">ACFFQV_03075</name>
</gene>
<organism evidence="2 3">
    <name type="scientific">Agromyces lapidis</name>
    <dbReference type="NCBI Taxonomy" id="279574"/>
    <lineage>
        <taxon>Bacteria</taxon>
        <taxon>Bacillati</taxon>
        <taxon>Actinomycetota</taxon>
        <taxon>Actinomycetes</taxon>
        <taxon>Micrococcales</taxon>
        <taxon>Microbacteriaceae</taxon>
        <taxon>Agromyces</taxon>
    </lineage>
</organism>
<dbReference type="PANTHER" id="PTHR13136:SF11">
    <property type="entry name" value="TESTIS-EXPRESSED PROTEIN 30"/>
    <property type="match status" value="1"/>
</dbReference>
<dbReference type="InterPro" id="IPR026555">
    <property type="entry name" value="NSL3/Tex30"/>
</dbReference>
<name>A0ABV5SLQ8_9MICO</name>
<sequence>MTEVEERLTVELDGGPVSAVAGRAAGASPAAATIVVAHGAGAGMEHPFMSGYTRALNDAGFATLRFNFAYREAGRKFPDRPPAAIAAWREVVAVATARAAAAGLAGAPIWAAGKSFGGRMASMAVAEGLEVAGLVFLGYPLHAPGKPEKPRDEHLPGITVPMLFLQGRNDPFAIPNEQLDEVAERVGANAVVDWIEGGNHSFEVKGAKRPAAEIGAGLALPTAEFVRAH</sequence>
<dbReference type="SUPFAM" id="SSF53474">
    <property type="entry name" value="alpha/beta-Hydrolases"/>
    <property type="match status" value="1"/>
</dbReference>
<accession>A0ABV5SLQ8</accession>